<dbReference type="AlphaFoldDB" id="A0A6A6NZ80"/>
<reference evidence="3" key="1">
    <citation type="journal article" date="2020" name="Stud. Mycol.">
        <title>101 Dothideomycetes genomes: a test case for predicting lifestyles and emergence of pathogens.</title>
        <authorList>
            <person name="Haridas S."/>
            <person name="Albert R."/>
            <person name="Binder M."/>
            <person name="Bloem J."/>
            <person name="Labutti K."/>
            <person name="Salamov A."/>
            <person name="Andreopoulos B."/>
            <person name="Baker S."/>
            <person name="Barry K."/>
            <person name="Bills G."/>
            <person name="Bluhm B."/>
            <person name="Cannon C."/>
            <person name="Castanera R."/>
            <person name="Culley D."/>
            <person name="Daum C."/>
            <person name="Ezra D."/>
            <person name="Gonzalez J."/>
            <person name="Henrissat B."/>
            <person name="Kuo A."/>
            <person name="Liang C."/>
            <person name="Lipzen A."/>
            <person name="Lutzoni F."/>
            <person name="Magnuson J."/>
            <person name="Mondo S."/>
            <person name="Nolan M."/>
            <person name="Ohm R."/>
            <person name="Pangilinan J."/>
            <person name="Park H.-J."/>
            <person name="Ramirez L."/>
            <person name="Alfaro M."/>
            <person name="Sun H."/>
            <person name="Tritt A."/>
            <person name="Yoshinaga Y."/>
            <person name="Zwiers L.-H."/>
            <person name="Turgeon B."/>
            <person name="Goodwin S."/>
            <person name="Spatafora J."/>
            <person name="Crous P."/>
            <person name="Grigoriev I."/>
        </authorList>
    </citation>
    <scope>NUCLEOTIDE SEQUENCE</scope>
    <source>
        <strain evidence="3">ATCC 16933</strain>
    </source>
</reference>
<keyword evidence="1" id="KW-0472">Membrane</keyword>
<evidence type="ECO:0000313" key="4">
    <source>
        <dbReference type="Proteomes" id="UP000799766"/>
    </source>
</evidence>
<proteinExistence type="predicted"/>
<feature type="transmembrane region" description="Helical" evidence="1">
    <location>
        <begin position="286"/>
        <end position="309"/>
    </location>
</feature>
<sequence>MLLLLLAVLGSFSSPGQAQSDTNATSGANAQCPVNIPGFTHHGNCNLLCRRASWADVLVFFMGNYVAHAATVTSRPSQSVLSNLFNIMIALLFPGGGIRNGVETIRTFAKFGPTDLQVAARAGALCAVIKKPEDHLASSTNSTLEVVHPAKGGGIAQGEHAQDLGNGSIDLEAPMNRPDQEELSPRREPLSLIAAKIHGRCQLPDGYDLIEVPGTATFVDDVKASQPALSCPQRLWRWSTAMLRAKPEQQTTVSCSYNCVKILVSIAQLLIATSTLYRTRGDQVELYGYAAFGLTVAPYAWMSFINLLGNLMCPQYHTMFVVESTELDELRELVSKSDEQTKERFLVTGTVGRLTVSAQADVRRIYKTPPTNRNHFTSFFIGAVPIAIVGGFSSFAPGQSALYQRVWTMAWLIFGFFIGIGVGPLAAHIEDRPVINRTGLRGRLSRGVLLGVLVAVGCTATAIGGCVVVVQMIFDFGVCFELRNGDGVVTL</sequence>
<keyword evidence="4" id="KW-1185">Reference proteome</keyword>
<evidence type="ECO:0000256" key="2">
    <source>
        <dbReference type="SAM" id="SignalP"/>
    </source>
</evidence>
<gene>
    <name evidence="3" type="ORF">BDY21DRAFT_346201</name>
</gene>
<feature type="transmembrane region" description="Helical" evidence="1">
    <location>
        <begin position="376"/>
        <end position="396"/>
    </location>
</feature>
<keyword evidence="2" id="KW-0732">Signal</keyword>
<keyword evidence="1" id="KW-0812">Transmembrane</keyword>
<dbReference type="Proteomes" id="UP000799766">
    <property type="component" value="Unassembled WGS sequence"/>
</dbReference>
<evidence type="ECO:0000313" key="3">
    <source>
        <dbReference type="EMBL" id="KAF2456834.1"/>
    </source>
</evidence>
<feature type="transmembrane region" description="Helical" evidence="1">
    <location>
        <begin position="408"/>
        <end position="427"/>
    </location>
</feature>
<organism evidence="3 4">
    <name type="scientific">Lineolata rhizophorae</name>
    <dbReference type="NCBI Taxonomy" id="578093"/>
    <lineage>
        <taxon>Eukaryota</taxon>
        <taxon>Fungi</taxon>
        <taxon>Dikarya</taxon>
        <taxon>Ascomycota</taxon>
        <taxon>Pezizomycotina</taxon>
        <taxon>Dothideomycetes</taxon>
        <taxon>Dothideomycetes incertae sedis</taxon>
        <taxon>Lineolatales</taxon>
        <taxon>Lineolataceae</taxon>
        <taxon>Lineolata</taxon>
    </lineage>
</organism>
<dbReference type="EMBL" id="MU001682">
    <property type="protein sequence ID" value="KAF2456834.1"/>
    <property type="molecule type" value="Genomic_DNA"/>
</dbReference>
<feature type="chain" id="PRO_5025612439" evidence="2">
    <location>
        <begin position="19"/>
        <end position="491"/>
    </location>
</feature>
<evidence type="ECO:0000256" key="1">
    <source>
        <dbReference type="SAM" id="Phobius"/>
    </source>
</evidence>
<feature type="signal peptide" evidence="2">
    <location>
        <begin position="1"/>
        <end position="18"/>
    </location>
</feature>
<keyword evidence="1" id="KW-1133">Transmembrane helix</keyword>
<accession>A0A6A6NZ80</accession>
<dbReference type="OrthoDB" id="5406607at2759"/>
<protein>
    <submittedName>
        <fullName evidence="3">Uncharacterized protein</fullName>
    </submittedName>
</protein>
<feature type="transmembrane region" description="Helical" evidence="1">
    <location>
        <begin position="448"/>
        <end position="474"/>
    </location>
</feature>
<name>A0A6A6NZ80_9PEZI</name>